<dbReference type="OrthoDB" id="8481923at2"/>
<dbReference type="RefSeq" id="WP_103931632.1">
    <property type="nucleotide sequence ID" value="NZ_FNVA01000001.1"/>
</dbReference>
<feature type="transmembrane region" description="Helical" evidence="1">
    <location>
        <begin position="49"/>
        <end position="67"/>
    </location>
</feature>
<proteinExistence type="predicted"/>
<organism evidence="2 3">
    <name type="scientific">Bryocella elongata</name>
    <dbReference type="NCBI Taxonomy" id="863522"/>
    <lineage>
        <taxon>Bacteria</taxon>
        <taxon>Pseudomonadati</taxon>
        <taxon>Acidobacteriota</taxon>
        <taxon>Terriglobia</taxon>
        <taxon>Terriglobales</taxon>
        <taxon>Acidobacteriaceae</taxon>
        <taxon>Bryocella</taxon>
    </lineage>
</organism>
<dbReference type="Proteomes" id="UP000236728">
    <property type="component" value="Unassembled WGS sequence"/>
</dbReference>
<feature type="transmembrane region" description="Helical" evidence="1">
    <location>
        <begin position="219"/>
        <end position="246"/>
    </location>
</feature>
<accession>A0A1H5TU98</accession>
<evidence type="ECO:0000256" key="1">
    <source>
        <dbReference type="SAM" id="Phobius"/>
    </source>
</evidence>
<dbReference type="AlphaFoldDB" id="A0A1H5TU98"/>
<reference evidence="2 3" key="1">
    <citation type="submission" date="2016-10" db="EMBL/GenBank/DDBJ databases">
        <authorList>
            <person name="de Groot N.N."/>
        </authorList>
    </citation>
    <scope>NUCLEOTIDE SEQUENCE [LARGE SCALE GENOMIC DNA]</scope>
    <source>
        <strain evidence="2 3">DSM 22489</strain>
    </source>
</reference>
<feature type="transmembrane region" description="Helical" evidence="1">
    <location>
        <begin position="150"/>
        <end position="169"/>
    </location>
</feature>
<feature type="transmembrane region" description="Helical" evidence="1">
    <location>
        <begin position="97"/>
        <end position="116"/>
    </location>
</feature>
<evidence type="ECO:0008006" key="4">
    <source>
        <dbReference type="Google" id="ProtNLM"/>
    </source>
</evidence>
<keyword evidence="1" id="KW-0812">Transmembrane</keyword>
<keyword evidence="1" id="KW-0472">Membrane</keyword>
<gene>
    <name evidence="2" type="ORF">SAMN05421819_0741</name>
</gene>
<keyword evidence="1" id="KW-1133">Transmembrane helix</keyword>
<protein>
    <recommendedName>
        <fullName evidence="4">DUF4184 family protein</fullName>
    </recommendedName>
</protein>
<keyword evidence="3" id="KW-1185">Reference proteome</keyword>
<sequence length="252" mass="27741">MPFTPAHAAASLPFRRTPLPMAAIVMGCLAPDLLYFMRLAPRGRFGHTLPGVFLFDLPIALALFWMWRTFLRPGTLAVAVSPEAGVRAIDERRWSTGCVLIAVVAILLGIATHLVWDSFTHPGYWPSEHIAFLQQTITVPLLGDEAGYDLMQQLSSFGGLAILGVWLWNHWRDDTGDIRFHISSEWKGRSIAACLIAAACGIARALWGTRGVPWQVCEPLLVVEFIVTGMAVLFGAWLVAAVIVTYRLGRSC</sequence>
<dbReference type="Pfam" id="PF13803">
    <property type="entry name" value="DUF4184"/>
    <property type="match status" value="1"/>
</dbReference>
<evidence type="ECO:0000313" key="2">
    <source>
        <dbReference type="EMBL" id="SEF66363.1"/>
    </source>
</evidence>
<feature type="transmembrane region" description="Helical" evidence="1">
    <location>
        <begin position="190"/>
        <end position="207"/>
    </location>
</feature>
<dbReference type="InterPro" id="IPR025238">
    <property type="entry name" value="DUF4184"/>
</dbReference>
<evidence type="ECO:0000313" key="3">
    <source>
        <dbReference type="Proteomes" id="UP000236728"/>
    </source>
</evidence>
<dbReference type="EMBL" id="FNVA01000001">
    <property type="protein sequence ID" value="SEF66363.1"/>
    <property type="molecule type" value="Genomic_DNA"/>
</dbReference>
<name>A0A1H5TU98_9BACT</name>